<accession>Q0V7E4</accession>
<dbReference type="RefSeq" id="XP_001790767.1">
    <property type="nucleotide sequence ID" value="XM_001790715.1"/>
</dbReference>
<dbReference type="EMBL" id="CH445325">
    <property type="protein sequence ID" value="EAT91565.1"/>
    <property type="molecule type" value="Genomic_DNA"/>
</dbReference>
<evidence type="ECO:0000313" key="3">
    <source>
        <dbReference type="Proteomes" id="UP000001055"/>
    </source>
</evidence>
<dbReference type="GeneID" id="5968128"/>
<dbReference type="InParanoid" id="Q0V7E4"/>
<feature type="compositionally biased region" description="Basic and acidic residues" evidence="1">
    <location>
        <begin position="13"/>
        <end position="26"/>
    </location>
</feature>
<feature type="region of interest" description="Disordered" evidence="1">
    <location>
        <begin position="1"/>
        <end position="30"/>
    </location>
</feature>
<evidence type="ECO:0000256" key="1">
    <source>
        <dbReference type="SAM" id="MobiDB-lite"/>
    </source>
</evidence>
<reference evidence="3" key="1">
    <citation type="journal article" date="2007" name="Plant Cell">
        <title>Dothideomycete-plant interactions illuminated by genome sequencing and EST analysis of the wheat pathogen Stagonospora nodorum.</title>
        <authorList>
            <person name="Hane J.K."/>
            <person name="Lowe R.G."/>
            <person name="Solomon P.S."/>
            <person name="Tan K.C."/>
            <person name="Schoch C.L."/>
            <person name="Spatafora J.W."/>
            <person name="Crous P.W."/>
            <person name="Kodira C."/>
            <person name="Birren B.W."/>
            <person name="Galagan J.E."/>
            <person name="Torriani S.F."/>
            <person name="McDonald B.A."/>
            <person name="Oliver R.P."/>
        </authorList>
    </citation>
    <scope>NUCLEOTIDE SEQUENCE [LARGE SCALE GENOMIC DNA]</scope>
    <source>
        <strain evidence="3">SN15 / ATCC MYA-4574 / FGSC 10173</strain>
    </source>
</reference>
<gene>
    <name evidence="2" type="ORF">SNOG_00070</name>
</gene>
<dbReference type="Proteomes" id="UP000001055">
    <property type="component" value="Unassembled WGS sequence"/>
</dbReference>
<dbReference type="KEGG" id="pno:SNOG_00070"/>
<evidence type="ECO:0000313" key="2">
    <source>
        <dbReference type="EMBL" id="EAT91565.1"/>
    </source>
</evidence>
<sequence length="122" mass="12901">MQRQPALAQRSHPIRDFLRPRVERSSPSRPITDFAVPFYPVPLSPAGSFSPPLSLLAARPASPASETALTPHSPPSSGGHSYPAPPTGATVLAGVFTLGNATVLKSGKWFWFFIADGPAVIV</sequence>
<name>Q0V7E4_PHANO</name>
<feature type="region of interest" description="Disordered" evidence="1">
    <location>
        <begin position="60"/>
        <end position="84"/>
    </location>
</feature>
<dbReference type="AlphaFoldDB" id="Q0V7E4"/>
<proteinExistence type="predicted"/>
<dbReference type="HOGENOM" id="CLU_2027556_0_0_1"/>
<protein>
    <submittedName>
        <fullName evidence="2">Uncharacterized protein</fullName>
    </submittedName>
</protein>
<organism evidence="2 3">
    <name type="scientific">Phaeosphaeria nodorum (strain SN15 / ATCC MYA-4574 / FGSC 10173)</name>
    <name type="common">Glume blotch fungus</name>
    <name type="synonym">Parastagonospora nodorum</name>
    <dbReference type="NCBI Taxonomy" id="321614"/>
    <lineage>
        <taxon>Eukaryota</taxon>
        <taxon>Fungi</taxon>
        <taxon>Dikarya</taxon>
        <taxon>Ascomycota</taxon>
        <taxon>Pezizomycotina</taxon>
        <taxon>Dothideomycetes</taxon>
        <taxon>Pleosporomycetidae</taxon>
        <taxon>Pleosporales</taxon>
        <taxon>Pleosporineae</taxon>
        <taxon>Phaeosphaeriaceae</taxon>
        <taxon>Parastagonospora</taxon>
    </lineage>
</organism>